<reference evidence="3 4" key="1">
    <citation type="submission" date="2024-09" db="EMBL/GenBank/DDBJ databases">
        <title>The Natural Products Discovery Center: Release of the First 8490 Sequenced Strains for Exploring Actinobacteria Biosynthetic Diversity.</title>
        <authorList>
            <person name="Kalkreuter E."/>
            <person name="Kautsar S.A."/>
            <person name="Yang D."/>
            <person name="Bader C.D."/>
            <person name="Teijaro C.N."/>
            <person name="Fluegel L."/>
            <person name="Davis C.M."/>
            <person name="Simpson J.R."/>
            <person name="Lauterbach L."/>
            <person name="Steele A.D."/>
            <person name="Gui C."/>
            <person name="Meng S."/>
            <person name="Li G."/>
            <person name="Viehrig K."/>
            <person name="Ye F."/>
            <person name="Su P."/>
            <person name="Kiefer A.F."/>
            <person name="Nichols A."/>
            <person name="Cepeda A.J."/>
            <person name="Yan W."/>
            <person name="Fan B."/>
            <person name="Jiang Y."/>
            <person name="Adhikari A."/>
            <person name="Zheng C.-J."/>
            <person name="Schuster L."/>
            <person name="Cowan T.M."/>
            <person name="Smanski M.J."/>
            <person name="Chevrette M.G."/>
            <person name="De Carvalho L.P.S."/>
            <person name="Shen B."/>
        </authorList>
    </citation>
    <scope>NUCLEOTIDE SEQUENCE [LARGE SCALE GENOMIC DNA]</scope>
    <source>
        <strain evidence="3 4">NPDC058546</strain>
    </source>
</reference>
<keyword evidence="4" id="KW-1185">Reference proteome</keyword>
<feature type="active site" description="Proton acceptor" evidence="2">
    <location>
        <position position="137"/>
    </location>
</feature>
<comment type="function">
    <text evidence="2">Hydrolyzes RNA 2',3'-cyclic phosphodiester to an RNA 2'-phosphomonoester.</text>
</comment>
<dbReference type="NCBIfam" id="TIGR02258">
    <property type="entry name" value="2_5_ligase"/>
    <property type="match status" value="1"/>
</dbReference>
<dbReference type="PANTHER" id="PTHR35561">
    <property type="entry name" value="RNA 2',3'-CYCLIC PHOSPHODIESTERASE"/>
    <property type="match status" value="1"/>
</dbReference>
<dbReference type="PANTHER" id="PTHR35561:SF1">
    <property type="entry name" value="RNA 2',3'-CYCLIC PHOSPHODIESTERASE"/>
    <property type="match status" value="1"/>
</dbReference>
<dbReference type="Pfam" id="PF13563">
    <property type="entry name" value="2_5_RNA_ligase2"/>
    <property type="match status" value="1"/>
</dbReference>
<proteinExistence type="inferred from homology"/>
<comment type="catalytic activity">
    <reaction evidence="2">
        <text>a 3'-end 2',3'-cyclophospho-ribonucleotide-RNA + H2O = a 3'-end 2'-phospho-ribonucleotide-RNA + H(+)</text>
        <dbReference type="Rhea" id="RHEA:11828"/>
        <dbReference type="Rhea" id="RHEA-COMP:10464"/>
        <dbReference type="Rhea" id="RHEA-COMP:17353"/>
        <dbReference type="ChEBI" id="CHEBI:15377"/>
        <dbReference type="ChEBI" id="CHEBI:15378"/>
        <dbReference type="ChEBI" id="CHEBI:83064"/>
        <dbReference type="ChEBI" id="CHEBI:173113"/>
        <dbReference type="EC" id="3.1.4.58"/>
    </reaction>
</comment>
<evidence type="ECO:0000256" key="1">
    <source>
        <dbReference type="ARBA" id="ARBA00022801"/>
    </source>
</evidence>
<dbReference type="InterPro" id="IPR009097">
    <property type="entry name" value="Cyclic_Pdiesterase"/>
</dbReference>
<feature type="short sequence motif" description="HXTX 2" evidence="2">
    <location>
        <begin position="137"/>
        <end position="140"/>
    </location>
</feature>
<feature type="short sequence motif" description="HXTX 1" evidence="2">
    <location>
        <begin position="53"/>
        <end position="56"/>
    </location>
</feature>
<dbReference type="EMBL" id="JBHXOF010000030">
    <property type="protein sequence ID" value="MFD4217405.1"/>
    <property type="molecule type" value="Genomic_DNA"/>
</dbReference>
<comment type="similarity">
    <text evidence="2">Belongs to the 2H phosphoesterase superfamily. ThpR family.</text>
</comment>
<comment type="caution">
    <text evidence="3">The sequence shown here is derived from an EMBL/GenBank/DDBJ whole genome shotgun (WGS) entry which is preliminary data.</text>
</comment>
<evidence type="ECO:0000256" key="2">
    <source>
        <dbReference type="HAMAP-Rule" id="MF_01940"/>
    </source>
</evidence>
<keyword evidence="1 2" id="KW-0378">Hydrolase</keyword>
<evidence type="ECO:0000313" key="4">
    <source>
        <dbReference type="Proteomes" id="UP001598251"/>
    </source>
</evidence>
<sequence length="202" mass="21832">MRSSEPGRPVTQRLFAAVLPPASAVAELRTALAPLHTLPGARDLRWTGPEGWHFTLAFYGEVPEDVTPELEARLERAARRTAPFALRVRGAGHFGGRALWAGAAGGLDTLRLLAERAEAAARRAGLATEEHRRYTPHLTLARSRGAADLRPFAAALAGFEGERWEAGELTLVRSHLPASGMPGERPRYSAVRAWPLAAEVPP</sequence>
<dbReference type="HAMAP" id="MF_01940">
    <property type="entry name" value="RNA_CPDase"/>
    <property type="match status" value="1"/>
</dbReference>
<name>A0ABW6ESN3_9ACTN</name>
<dbReference type="EC" id="3.1.4.58" evidence="2"/>
<protein>
    <recommendedName>
        <fullName evidence="2">RNA 2',3'-cyclic phosphodiesterase</fullName>
        <shortName evidence="2">RNA 2',3'-CPDase</shortName>
        <ecNumber evidence="2">3.1.4.58</ecNumber>
    </recommendedName>
</protein>
<dbReference type="Proteomes" id="UP001598251">
    <property type="component" value="Unassembled WGS sequence"/>
</dbReference>
<dbReference type="SUPFAM" id="SSF55144">
    <property type="entry name" value="LigT-like"/>
    <property type="match status" value="1"/>
</dbReference>
<organism evidence="3 4">
    <name type="scientific">Streptomyces sindenensis</name>
    <dbReference type="NCBI Taxonomy" id="67363"/>
    <lineage>
        <taxon>Bacteria</taxon>
        <taxon>Bacillati</taxon>
        <taxon>Actinomycetota</taxon>
        <taxon>Actinomycetes</taxon>
        <taxon>Kitasatosporales</taxon>
        <taxon>Streptomycetaceae</taxon>
        <taxon>Streptomyces</taxon>
    </lineage>
</organism>
<dbReference type="InterPro" id="IPR004175">
    <property type="entry name" value="RNA_CPDase"/>
</dbReference>
<feature type="active site" description="Proton donor" evidence="2">
    <location>
        <position position="53"/>
    </location>
</feature>
<dbReference type="RefSeq" id="WP_189528664.1">
    <property type="nucleotide sequence ID" value="NZ_BMSG01000043.1"/>
</dbReference>
<gene>
    <name evidence="3" type="primary">thpR</name>
    <name evidence="3" type="ORF">ACFWSS_31505</name>
</gene>
<dbReference type="Gene3D" id="3.90.1140.10">
    <property type="entry name" value="Cyclic phosphodiesterase"/>
    <property type="match status" value="1"/>
</dbReference>
<evidence type="ECO:0000313" key="3">
    <source>
        <dbReference type="EMBL" id="MFD4217405.1"/>
    </source>
</evidence>
<accession>A0ABW6ESN3</accession>